<gene>
    <name evidence="15" type="primary">LOC111436819</name>
</gene>
<evidence type="ECO:0000256" key="12">
    <source>
        <dbReference type="RuleBase" id="RU003465"/>
    </source>
</evidence>
<dbReference type="InterPro" id="IPR015655">
    <property type="entry name" value="PP2C"/>
</dbReference>
<name>A0A6J1ER72_CUCMO</name>
<accession>A0A6J1ER72</accession>
<evidence type="ECO:0000256" key="6">
    <source>
        <dbReference type="ARBA" id="ARBA00022801"/>
    </source>
</evidence>
<dbReference type="SUPFAM" id="SSF81606">
    <property type="entry name" value="PP2C-like"/>
    <property type="match status" value="1"/>
</dbReference>
<evidence type="ECO:0000259" key="13">
    <source>
        <dbReference type="PROSITE" id="PS51746"/>
    </source>
</evidence>
<evidence type="ECO:0000256" key="8">
    <source>
        <dbReference type="ARBA" id="ARBA00022912"/>
    </source>
</evidence>
<dbReference type="KEGG" id="cmos:111436819"/>
<dbReference type="GO" id="GO:0004722">
    <property type="term" value="F:protein serine/threonine phosphatase activity"/>
    <property type="evidence" value="ECO:0007669"/>
    <property type="project" value="UniProtKB-EC"/>
</dbReference>
<dbReference type="EC" id="3.1.3.16" evidence="4"/>
<keyword evidence="14" id="KW-1185">Reference proteome</keyword>
<proteinExistence type="inferred from homology"/>
<evidence type="ECO:0000313" key="15">
    <source>
        <dbReference type="RefSeq" id="XP_022930349.1"/>
    </source>
</evidence>
<evidence type="ECO:0000256" key="10">
    <source>
        <dbReference type="ARBA" id="ARBA00047761"/>
    </source>
</evidence>
<dbReference type="SMART" id="SM00332">
    <property type="entry name" value="PP2Cc"/>
    <property type="match status" value="1"/>
</dbReference>
<dbReference type="Proteomes" id="UP000504609">
    <property type="component" value="Unplaced"/>
</dbReference>
<dbReference type="InterPro" id="IPR001932">
    <property type="entry name" value="PPM-type_phosphatase-like_dom"/>
</dbReference>
<evidence type="ECO:0000313" key="14">
    <source>
        <dbReference type="Proteomes" id="UP000504609"/>
    </source>
</evidence>
<evidence type="ECO:0000256" key="3">
    <source>
        <dbReference type="ARBA" id="ARBA00006702"/>
    </source>
</evidence>
<dbReference type="PANTHER" id="PTHR47992">
    <property type="entry name" value="PROTEIN PHOSPHATASE"/>
    <property type="match status" value="1"/>
</dbReference>
<comment type="similarity">
    <text evidence="3 12">Belongs to the PP2C family.</text>
</comment>
<reference evidence="15" key="1">
    <citation type="submission" date="2025-08" db="UniProtKB">
        <authorList>
            <consortium name="RefSeq"/>
        </authorList>
    </citation>
    <scope>IDENTIFICATION</scope>
    <source>
        <tissue evidence="15">Young leaves</tissue>
    </source>
</reference>
<comment type="catalytic activity">
    <reaction evidence="10">
        <text>O-phospho-L-seryl-[protein] + H2O = L-seryl-[protein] + phosphate</text>
        <dbReference type="Rhea" id="RHEA:20629"/>
        <dbReference type="Rhea" id="RHEA-COMP:9863"/>
        <dbReference type="Rhea" id="RHEA-COMP:11604"/>
        <dbReference type="ChEBI" id="CHEBI:15377"/>
        <dbReference type="ChEBI" id="CHEBI:29999"/>
        <dbReference type="ChEBI" id="CHEBI:43474"/>
        <dbReference type="ChEBI" id="CHEBI:83421"/>
        <dbReference type="EC" id="3.1.3.16"/>
    </reaction>
</comment>
<dbReference type="GO" id="GO:0046872">
    <property type="term" value="F:metal ion binding"/>
    <property type="evidence" value="ECO:0007669"/>
    <property type="project" value="UniProtKB-KW"/>
</dbReference>
<dbReference type="PROSITE" id="PS51746">
    <property type="entry name" value="PPM_2"/>
    <property type="match status" value="1"/>
</dbReference>
<evidence type="ECO:0000256" key="7">
    <source>
        <dbReference type="ARBA" id="ARBA00022842"/>
    </source>
</evidence>
<evidence type="ECO:0000256" key="4">
    <source>
        <dbReference type="ARBA" id="ARBA00013081"/>
    </source>
</evidence>
<evidence type="ECO:0000256" key="11">
    <source>
        <dbReference type="ARBA" id="ARBA00048336"/>
    </source>
</evidence>
<keyword evidence="5" id="KW-0479">Metal-binding</keyword>
<dbReference type="Gene3D" id="3.60.40.10">
    <property type="entry name" value="PPM-type phosphatase domain"/>
    <property type="match status" value="1"/>
</dbReference>
<dbReference type="CDD" id="cd00143">
    <property type="entry name" value="PP2Cc"/>
    <property type="match status" value="1"/>
</dbReference>
<dbReference type="Pfam" id="PF00481">
    <property type="entry name" value="PP2C"/>
    <property type="match status" value="1"/>
</dbReference>
<evidence type="ECO:0000256" key="1">
    <source>
        <dbReference type="ARBA" id="ARBA00001936"/>
    </source>
</evidence>
<dbReference type="InterPro" id="IPR000222">
    <property type="entry name" value="PP2C_BS"/>
</dbReference>
<sequence length="377" mass="42537">MLRGLMNLLSLCWKPFGRGGENLSSVGVIGTNCGGKDSKDTLLWFYDYGKYASGDFSMAVVQANQVLEDQSQIESGPFGTFVGIYDGHGGPDAARYVCNNLFRRFRDEEQGVVTRETILEAFRRTEEGFTTVVSELWSTRPEIATVGTCCLVGVIHEQTLYVASLGDSRAVLGRKVGNTGEIAAIQLSTEHNANLEDIRHELRDMHPNDPQIVVQRRGVWRVKGIIQVSRSIGDVYMKHSRYNTDRINAKFRLPEPMNMPIMTAVPTILAHPLHQNDSFLIFASDGLWEHLTNEKAVDIVHNHPRAGSAKRLVKAALQEAARKREMRYSDLRKIDKKVRRHFHDDISVVVLFFNHDLISRNHTLLDQPLSVRSAFDH</sequence>
<protein>
    <recommendedName>
        <fullName evidence="4">protein-serine/threonine phosphatase</fullName>
        <ecNumber evidence="4">3.1.3.16</ecNumber>
    </recommendedName>
</protein>
<keyword evidence="8 12" id="KW-0904">Protein phosphatase</keyword>
<dbReference type="AlphaFoldDB" id="A0A6J1ER72"/>
<dbReference type="PROSITE" id="PS01032">
    <property type="entry name" value="PPM_1"/>
    <property type="match status" value="1"/>
</dbReference>
<organism evidence="14 15">
    <name type="scientific">Cucurbita moschata</name>
    <name type="common">Winter crookneck squash</name>
    <name type="synonym">Cucurbita pepo var. moschata</name>
    <dbReference type="NCBI Taxonomy" id="3662"/>
    <lineage>
        <taxon>Eukaryota</taxon>
        <taxon>Viridiplantae</taxon>
        <taxon>Streptophyta</taxon>
        <taxon>Embryophyta</taxon>
        <taxon>Tracheophyta</taxon>
        <taxon>Spermatophyta</taxon>
        <taxon>Magnoliopsida</taxon>
        <taxon>eudicotyledons</taxon>
        <taxon>Gunneridae</taxon>
        <taxon>Pentapetalae</taxon>
        <taxon>rosids</taxon>
        <taxon>fabids</taxon>
        <taxon>Cucurbitales</taxon>
        <taxon>Cucurbitaceae</taxon>
        <taxon>Cucurbiteae</taxon>
        <taxon>Cucurbita</taxon>
    </lineage>
</organism>
<comment type="cofactor">
    <cofactor evidence="2">
        <name>Mg(2+)</name>
        <dbReference type="ChEBI" id="CHEBI:18420"/>
    </cofactor>
</comment>
<evidence type="ECO:0000256" key="5">
    <source>
        <dbReference type="ARBA" id="ARBA00022723"/>
    </source>
</evidence>
<keyword evidence="7" id="KW-0460">Magnesium</keyword>
<comment type="cofactor">
    <cofactor evidence="1">
        <name>Mn(2+)</name>
        <dbReference type="ChEBI" id="CHEBI:29035"/>
    </cofactor>
</comment>
<dbReference type="InterPro" id="IPR036457">
    <property type="entry name" value="PPM-type-like_dom_sf"/>
</dbReference>
<dbReference type="RefSeq" id="XP_022930349.1">
    <property type="nucleotide sequence ID" value="XM_023074581.1"/>
</dbReference>
<keyword evidence="6 12" id="KW-0378">Hydrolase</keyword>
<evidence type="ECO:0000256" key="9">
    <source>
        <dbReference type="ARBA" id="ARBA00023211"/>
    </source>
</evidence>
<keyword evidence="9" id="KW-0464">Manganese</keyword>
<dbReference type="FunFam" id="3.60.40.10:FF:000020">
    <property type="entry name" value="Probable protein phosphatase 2C 42"/>
    <property type="match status" value="1"/>
</dbReference>
<feature type="domain" description="PPM-type phosphatase" evidence="13">
    <location>
        <begin position="55"/>
        <end position="353"/>
    </location>
</feature>
<comment type="catalytic activity">
    <reaction evidence="11">
        <text>O-phospho-L-threonyl-[protein] + H2O = L-threonyl-[protein] + phosphate</text>
        <dbReference type="Rhea" id="RHEA:47004"/>
        <dbReference type="Rhea" id="RHEA-COMP:11060"/>
        <dbReference type="Rhea" id="RHEA-COMP:11605"/>
        <dbReference type="ChEBI" id="CHEBI:15377"/>
        <dbReference type="ChEBI" id="CHEBI:30013"/>
        <dbReference type="ChEBI" id="CHEBI:43474"/>
        <dbReference type="ChEBI" id="CHEBI:61977"/>
        <dbReference type="EC" id="3.1.3.16"/>
    </reaction>
</comment>
<dbReference type="GeneID" id="111436819"/>
<evidence type="ECO:0000256" key="2">
    <source>
        <dbReference type="ARBA" id="ARBA00001946"/>
    </source>
</evidence>